<dbReference type="InterPro" id="IPR046796">
    <property type="entry name" value="Transposase_32_dom"/>
</dbReference>
<proteinExistence type="predicted"/>
<reference evidence="3 4" key="1">
    <citation type="submission" date="2017-07" db="EMBL/GenBank/DDBJ databases">
        <title>An improved, manually edited Actinidia chinensis var. chinensis (kiwifruit) genome highlights the challenges associated with draft genomes and gene prediction in plants.</title>
        <authorList>
            <person name="Pilkington S."/>
            <person name="Crowhurst R."/>
            <person name="Hilario E."/>
            <person name="Nardozza S."/>
            <person name="Fraser L."/>
            <person name="Peng Y."/>
            <person name="Gunaseelan K."/>
            <person name="Simpson R."/>
            <person name="Tahir J."/>
            <person name="Deroles S."/>
            <person name="Templeton K."/>
            <person name="Luo Z."/>
            <person name="Davy M."/>
            <person name="Cheng C."/>
            <person name="Mcneilage M."/>
            <person name="Scaglione D."/>
            <person name="Liu Y."/>
            <person name="Zhang Q."/>
            <person name="Datson P."/>
            <person name="De Silva N."/>
            <person name="Gardiner S."/>
            <person name="Bassett H."/>
            <person name="Chagne D."/>
            <person name="Mccallum J."/>
            <person name="Dzierzon H."/>
            <person name="Deng C."/>
            <person name="Wang Y.-Y."/>
            <person name="Barron N."/>
            <person name="Manako K."/>
            <person name="Bowen J."/>
            <person name="Foster T."/>
            <person name="Erridge Z."/>
            <person name="Tiffin H."/>
            <person name="Waite C."/>
            <person name="Davies K."/>
            <person name="Grierson E."/>
            <person name="Laing W."/>
            <person name="Kirk R."/>
            <person name="Chen X."/>
            <person name="Wood M."/>
            <person name="Montefiori M."/>
            <person name="Brummell D."/>
            <person name="Schwinn K."/>
            <person name="Catanach A."/>
            <person name="Fullerton C."/>
            <person name="Li D."/>
            <person name="Meiyalaghan S."/>
            <person name="Nieuwenhuizen N."/>
            <person name="Read N."/>
            <person name="Prakash R."/>
            <person name="Hunter D."/>
            <person name="Zhang H."/>
            <person name="Mckenzie M."/>
            <person name="Knabel M."/>
            <person name="Harris A."/>
            <person name="Allan A."/>
            <person name="Chen A."/>
            <person name="Janssen B."/>
            <person name="Plunkett B."/>
            <person name="Dwamena C."/>
            <person name="Voogd C."/>
            <person name="Leif D."/>
            <person name="Lafferty D."/>
            <person name="Souleyre E."/>
            <person name="Varkonyi-Gasic E."/>
            <person name="Gambi F."/>
            <person name="Hanley J."/>
            <person name="Yao J.-L."/>
            <person name="Cheung J."/>
            <person name="David K."/>
            <person name="Warren B."/>
            <person name="Marsh K."/>
            <person name="Snowden K."/>
            <person name="Lin-Wang K."/>
            <person name="Brian L."/>
            <person name="Martinez-Sanchez M."/>
            <person name="Wang M."/>
            <person name="Ileperuma N."/>
            <person name="Macnee N."/>
            <person name="Campin R."/>
            <person name="Mcatee P."/>
            <person name="Drummond R."/>
            <person name="Espley R."/>
            <person name="Ireland H."/>
            <person name="Wu R."/>
            <person name="Atkinson R."/>
            <person name="Karunairetnam S."/>
            <person name="Bulley S."/>
            <person name="Chunkath S."/>
            <person name="Hanley Z."/>
            <person name="Storey R."/>
            <person name="Thrimawithana A."/>
            <person name="Thomson S."/>
            <person name="David C."/>
            <person name="Testolin R."/>
        </authorList>
    </citation>
    <scope>NUCLEOTIDE SEQUENCE [LARGE SCALE GENOMIC DNA]</scope>
    <source>
        <strain evidence="4">cv. Red5</strain>
        <tissue evidence="3">Young leaf</tissue>
    </source>
</reference>
<dbReference type="Pfam" id="PF20167">
    <property type="entry name" value="Transposase_32"/>
    <property type="match status" value="1"/>
</dbReference>
<evidence type="ECO:0000313" key="3">
    <source>
        <dbReference type="EMBL" id="PSS12003.1"/>
    </source>
</evidence>
<comment type="caution">
    <text evidence="3">The sequence shown here is derived from an EMBL/GenBank/DDBJ whole genome shotgun (WGS) entry which is preliminary data.</text>
</comment>
<feature type="compositionally biased region" description="Polar residues" evidence="1">
    <location>
        <begin position="287"/>
        <end position="301"/>
    </location>
</feature>
<dbReference type="EMBL" id="NKQK01000014">
    <property type="protein sequence ID" value="PSS12003.1"/>
    <property type="molecule type" value="Genomic_DNA"/>
</dbReference>
<feature type="domain" description="Putative plant transposon protein" evidence="2">
    <location>
        <begin position="85"/>
        <end position="262"/>
    </location>
</feature>
<keyword evidence="3" id="KW-0396">Initiation factor</keyword>
<feature type="region of interest" description="Disordered" evidence="1">
    <location>
        <begin position="353"/>
        <end position="387"/>
    </location>
</feature>
<keyword evidence="4" id="KW-1185">Reference proteome</keyword>
<dbReference type="GO" id="GO:0003743">
    <property type="term" value="F:translation initiation factor activity"/>
    <property type="evidence" value="ECO:0007669"/>
    <property type="project" value="UniProtKB-KW"/>
</dbReference>
<feature type="region of interest" description="Disordered" evidence="1">
    <location>
        <begin position="1"/>
        <end position="46"/>
    </location>
</feature>
<dbReference type="InParanoid" id="A0A2R6QQ15"/>
<evidence type="ECO:0000313" key="4">
    <source>
        <dbReference type="Proteomes" id="UP000241394"/>
    </source>
</evidence>
<keyword evidence="3" id="KW-0648">Protein biosynthesis</keyword>
<feature type="compositionally biased region" description="Acidic residues" evidence="1">
    <location>
        <begin position="358"/>
        <end position="387"/>
    </location>
</feature>
<name>A0A2R6QQ15_ACTCC</name>
<dbReference type="OrthoDB" id="1700730at2759"/>
<protein>
    <submittedName>
        <fullName evidence="3">Translation initiation factor IF-2 like</fullName>
    </submittedName>
</protein>
<feature type="compositionally biased region" description="Basic and acidic residues" evidence="1">
    <location>
        <begin position="35"/>
        <end position="46"/>
    </location>
</feature>
<gene>
    <name evidence="3" type="ORF">CEY00_Acc16214</name>
</gene>
<evidence type="ECO:0000256" key="1">
    <source>
        <dbReference type="SAM" id="MobiDB-lite"/>
    </source>
</evidence>
<reference evidence="4" key="2">
    <citation type="journal article" date="2018" name="BMC Genomics">
        <title>A manually annotated Actinidia chinensis var. chinensis (kiwifruit) genome highlights the challenges associated with draft genomes and gene prediction in plants.</title>
        <authorList>
            <person name="Pilkington S.M."/>
            <person name="Crowhurst R."/>
            <person name="Hilario E."/>
            <person name="Nardozza S."/>
            <person name="Fraser L."/>
            <person name="Peng Y."/>
            <person name="Gunaseelan K."/>
            <person name="Simpson R."/>
            <person name="Tahir J."/>
            <person name="Deroles S.C."/>
            <person name="Templeton K."/>
            <person name="Luo Z."/>
            <person name="Davy M."/>
            <person name="Cheng C."/>
            <person name="McNeilage M."/>
            <person name="Scaglione D."/>
            <person name="Liu Y."/>
            <person name="Zhang Q."/>
            <person name="Datson P."/>
            <person name="De Silva N."/>
            <person name="Gardiner S.E."/>
            <person name="Bassett H."/>
            <person name="Chagne D."/>
            <person name="McCallum J."/>
            <person name="Dzierzon H."/>
            <person name="Deng C."/>
            <person name="Wang Y.Y."/>
            <person name="Barron L."/>
            <person name="Manako K."/>
            <person name="Bowen J."/>
            <person name="Foster T.M."/>
            <person name="Erridge Z.A."/>
            <person name="Tiffin H."/>
            <person name="Waite C.N."/>
            <person name="Davies K.M."/>
            <person name="Grierson E.P."/>
            <person name="Laing W.A."/>
            <person name="Kirk R."/>
            <person name="Chen X."/>
            <person name="Wood M."/>
            <person name="Montefiori M."/>
            <person name="Brummell D.A."/>
            <person name="Schwinn K.E."/>
            <person name="Catanach A."/>
            <person name="Fullerton C."/>
            <person name="Li D."/>
            <person name="Meiyalaghan S."/>
            <person name="Nieuwenhuizen N."/>
            <person name="Read N."/>
            <person name="Prakash R."/>
            <person name="Hunter D."/>
            <person name="Zhang H."/>
            <person name="McKenzie M."/>
            <person name="Knabel M."/>
            <person name="Harris A."/>
            <person name="Allan A.C."/>
            <person name="Gleave A."/>
            <person name="Chen A."/>
            <person name="Janssen B.J."/>
            <person name="Plunkett B."/>
            <person name="Ampomah-Dwamena C."/>
            <person name="Voogd C."/>
            <person name="Leif D."/>
            <person name="Lafferty D."/>
            <person name="Souleyre E.J.F."/>
            <person name="Varkonyi-Gasic E."/>
            <person name="Gambi F."/>
            <person name="Hanley J."/>
            <person name="Yao J.L."/>
            <person name="Cheung J."/>
            <person name="David K.M."/>
            <person name="Warren B."/>
            <person name="Marsh K."/>
            <person name="Snowden K.C."/>
            <person name="Lin-Wang K."/>
            <person name="Brian L."/>
            <person name="Martinez-Sanchez M."/>
            <person name="Wang M."/>
            <person name="Ileperuma N."/>
            <person name="Macnee N."/>
            <person name="Campin R."/>
            <person name="McAtee P."/>
            <person name="Drummond R.S.M."/>
            <person name="Espley R.V."/>
            <person name="Ireland H.S."/>
            <person name="Wu R."/>
            <person name="Atkinson R.G."/>
            <person name="Karunairetnam S."/>
            <person name="Bulley S."/>
            <person name="Chunkath S."/>
            <person name="Hanley Z."/>
            <person name="Storey R."/>
            <person name="Thrimawithana A.H."/>
            <person name="Thomson S."/>
            <person name="David C."/>
            <person name="Testolin R."/>
            <person name="Huang H."/>
            <person name="Hellens R.P."/>
            <person name="Schaffer R.J."/>
        </authorList>
    </citation>
    <scope>NUCLEOTIDE SEQUENCE [LARGE SCALE GENOMIC DNA]</scope>
    <source>
        <strain evidence="4">cv. Red5</strain>
    </source>
</reference>
<organism evidence="3 4">
    <name type="scientific">Actinidia chinensis var. chinensis</name>
    <name type="common">Chinese soft-hair kiwi</name>
    <dbReference type="NCBI Taxonomy" id="1590841"/>
    <lineage>
        <taxon>Eukaryota</taxon>
        <taxon>Viridiplantae</taxon>
        <taxon>Streptophyta</taxon>
        <taxon>Embryophyta</taxon>
        <taxon>Tracheophyta</taxon>
        <taxon>Spermatophyta</taxon>
        <taxon>Magnoliopsida</taxon>
        <taxon>eudicotyledons</taxon>
        <taxon>Gunneridae</taxon>
        <taxon>Pentapetalae</taxon>
        <taxon>asterids</taxon>
        <taxon>Ericales</taxon>
        <taxon>Actinidiaceae</taxon>
        <taxon>Actinidia</taxon>
    </lineage>
</organism>
<evidence type="ECO:0000259" key="2">
    <source>
        <dbReference type="Pfam" id="PF20167"/>
    </source>
</evidence>
<sequence length="387" mass="44566">MVLTKSPTLRYVDKGGSQAPEKSKGKRPVSESDGPEAKKRKDETRKEIAKWKKSLEGRKVRCERMVSQMEGSDAEAKEVIKILKDRGLSFFFKPVNGYILNIVFEFFKNLEIVGDGRVLESRVNGKVVVVTPDHIASYLGYTRPRPEEVQFPHPNYARLSPKQYAEIVCADPSRFRGKFSAGMLKDKYRIMNKIIHYNIHPKGSEKEPGIADIEFLHIMMSGMHFDVAEYMWEMIREFRTVTSKRNMPFGQMITQLCIKVKVKLVVSDLMVPPEVGPITMRSDAKSRSMSRGATSATSTQEPKSKDIKTRIDEWFQMFLCRQTEIAKEQKKDYNRLRRRVDFCVTELEKLGDVKYESESESEEEEEGNEEQGGDEEENDEGEESEEE</sequence>
<dbReference type="AlphaFoldDB" id="A0A2R6QQ15"/>
<dbReference type="Gramene" id="PSS12003">
    <property type="protein sequence ID" value="PSS12003"/>
    <property type="gene ID" value="CEY00_Acc16214"/>
</dbReference>
<feature type="region of interest" description="Disordered" evidence="1">
    <location>
        <begin position="277"/>
        <end position="305"/>
    </location>
</feature>
<accession>A0A2R6QQ15</accession>
<dbReference type="Proteomes" id="UP000241394">
    <property type="component" value="Chromosome LG14"/>
</dbReference>